<dbReference type="KEGG" id="ail:FLP10_03750"/>
<keyword evidence="2 5" id="KW-0808">Transferase</keyword>
<proteinExistence type="inferred from homology"/>
<dbReference type="Proteomes" id="UP000324678">
    <property type="component" value="Chromosome"/>
</dbReference>
<evidence type="ECO:0000256" key="2">
    <source>
        <dbReference type="ARBA" id="ARBA00022679"/>
    </source>
</evidence>
<dbReference type="GO" id="GO:0016747">
    <property type="term" value="F:acyltransferase activity, transferring groups other than amino-acyl groups"/>
    <property type="evidence" value="ECO:0007669"/>
    <property type="project" value="InterPro"/>
</dbReference>
<dbReference type="RefSeq" id="WP_149159656.1">
    <property type="nucleotide sequence ID" value="NZ_CP043505.1"/>
</dbReference>
<evidence type="ECO:0000256" key="3">
    <source>
        <dbReference type="ARBA" id="ARBA00023315"/>
    </source>
</evidence>
<dbReference type="Gene3D" id="3.40.47.10">
    <property type="match status" value="2"/>
</dbReference>
<feature type="active site" description="Proton acceptor" evidence="4">
    <location>
        <position position="347"/>
    </location>
</feature>
<keyword evidence="3 5" id="KW-0012">Acyltransferase</keyword>
<name>A0A5C1YC19_9MICO</name>
<keyword evidence="9" id="KW-1185">Reference proteome</keyword>
<feature type="active site" description="Acyl-thioester intermediate" evidence="4">
    <location>
        <position position="92"/>
    </location>
</feature>
<dbReference type="Pfam" id="PF00108">
    <property type="entry name" value="Thiolase_N"/>
    <property type="match status" value="1"/>
</dbReference>
<dbReference type="InterPro" id="IPR020617">
    <property type="entry name" value="Thiolase_C"/>
</dbReference>
<dbReference type="InterPro" id="IPR002155">
    <property type="entry name" value="Thiolase"/>
</dbReference>
<comment type="similarity">
    <text evidence="1 5">Belongs to the thiolase-like superfamily. Thiolase family.</text>
</comment>
<evidence type="ECO:0000313" key="8">
    <source>
        <dbReference type="EMBL" id="QEO13633.1"/>
    </source>
</evidence>
<dbReference type="EMBL" id="CP043505">
    <property type="protein sequence ID" value="QEO13633.1"/>
    <property type="molecule type" value="Genomic_DNA"/>
</dbReference>
<feature type="domain" description="Thiolase N-terminal" evidence="6">
    <location>
        <begin position="6"/>
        <end position="260"/>
    </location>
</feature>
<sequence>MVTEAVIVDVIRTPVGRGKPGGQLSGVHPVDLLAGVLDTLVNRNDLDPALVDDVIGGCVSQVGEQSYNITRNAVLAAGFPEHVPGTTIDRQCGSSQQAATFAAQAVLAGQADIVIACGVESMSRVPLGSSAQGADPYGSRIRTRYPHGLVNQGVSAELIAQKWGFARDELDAFAARSHELAAAAGESGAFATEVVPVPGVDSLVDETVRPGTSVDSLAGLNPAFRTDALAARFPDLEWRITPGNSSPLTDGASAALIMSADAASKLGLEPRARFRAFSVVGSDPLYMLTGVIPATARVLDRAGLTHDDIDAYEVNEAFASVPLAWLADTGADAAKLNPRGGAIALGHALGSSGTRLLTTLVNQLEATGGRYGLQTMCEGGGMANATIIERV</sequence>
<evidence type="ECO:0000313" key="9">
    <source>
        <dbReference type="Proteomes" id="UP000324678"/>
    </source>
</evidence>
<evidence type="ECO:0000259" key="6">
    <source>
        <dbReference type="Pfam" id="PF00108"/>
    </source>
</evidence>
<dbReference type="Pfam" id="PF02803">
    <property type="entry name" value="Thiolase_C"/>
    <property type="match status" value="1"/>
</dbReference>
<organism evidence="8 9">
    <name type="scientific">Agromyces intestinalis</name>
    <dbReference type="NCBI Taxonomy" id="2592652"/>
    <lineage>
        <taxon>Bacteria</taxon>
        <taxon>Bacillati</taxon>
        <taxon>Actinomycetota</taxon>
        <taxon>Actinomycetes</taxon>
        <taxon>Micrococcales</taxon>
        <taxon>Microbacteriaceae</taxon>
        <taxon>Agromyces</taxon>
    </lineage>
</organism>
<protein>
    <submittedName>
        <fullName evidence="8">Thiolase family protein</fullName>
    </submittedName>
</protein>
<dbReference type="NCBIfam" id="TIGR01930">
    <property type="entry name" value="AcCoA-C-Actrans"/>
    <property type="match status" value="1"/>
</dbReference>
<dbReference type="InterPro" id="IPR016039">
    <property type="entry name" value="Thiolase-like"/>
</dbReference>
<dbReference type="AlphaFoldDB" id="A0A5C1YC19"/>
<accession>A0A5C1YC19</accession>
<evidence type="ECO:0000259" key="7">
    <source>
        <dbReference type="Pfam" id="PF02803"/>
    </source>
</evidence>
<feature type="domain" description="Thiolase C-terminal" evidence="7">
    <location>
        <begin position="269"/>
        <end position="390"/>
    </location>
</feature>
<reference evidence="8 9" key="1">
    <citation type="submission" date="2019-09" db="EMBL/GenBank/DDBJ databases">
        <title>Genome sequencing of strain KACC 19306.</title>
        <authorList>
            <person name="Heo J."/>
            <person name="Kim S.-J."/>
            <person name="Kim J.-S."/>
            <person name="Hong S.-B."/>
            <person name="Kwon S.-W."/>
        </authorList>
    </citation>
    <scope>NUCLEOTIDE SEQUENCE [LARGE SCALE GENOMIC DNA]</scope>
    <source>
        <strain evidence="8 9">KACC 19306</strain>
    </source>
</reference>
<dbReference type="PANTHER" id="PTHR43365">
    <property type="entry name" value="BLR7806 PROTEIN"/>
    <property type="match status" value="1"/>
</dbReference>
<dbReference type="CDD" id="cd00751">
    <property type="entry name" value="thiolase"/>
    <property type="match status" value="1"/>
</dbReference>
<dbReference type="PIRSF" id="PIRSF000429">
    <property type="entry name" value="Ac-CoA_Ac_transf"/>
    <property type="match status" value="1"/>
</dbReference>
<evidence type="ECO:0000256" key="4">
    <source>
        <dbReference type="PIRSR" id="PIRSR000429-1"/>
    </source>
</evidence>
<gene>
    <name evidence="8" type="ORF">FLP10_03750</name>
</gene>
<dbReference type="SUPFAM" id="SSF53901">
    <property type="entry name" value="Thiolase-like"/>
    <property type="match status" value="2"/>
</dbReference>
<evidence type="ECO:0000256" key="1">
    <source>
        <dbReference type="ARBA" id="ARBA00010982"/>
    </source>
</evidence>
<feature type="active site" description="Proton acceptor" evidence="4">
    <location>
        <position position="377"/>
    </location>
</feature>
<evidence type="ECO:0000256" key="5">
    <source>
        <dbReference type="RuleBase" id="RU003557"/>
    </source>
</evidence>
<dbReference type="PANTHER" id="PTHR43365:SF1">
    <property type="entry name" value="ACETYL-COA C-ACYLTRANSFERASE"/>
    <property type="match status" value="1"/>
</dbReference>
<dbReference type="InterPro" id="IPR020616">
    <property type="entry name" value="Thiolase_N"/>
</dbReference>
<dbReference type="OrthoDB" id="1402717at2"/>